<keyword evidence="5 7" id="KW-0067">ATP-binding</keyword>
<feature type="domain" description="ABC transporter" evidence="6">
    <location>
        <begin position="8"/>
        <end position="258"/>
    </location>
</feature>
<name>A0ABV0BLY5_9HYPH</name>
<evidence type="ECO:0000259" key="6">
    <source>
        <dbReference type="PROSITE" id="PS50893"/>
    </source>
</evidence>
<sequence length="538" mass="58521">MVSDNGLLQIEGLCVPLPHGQDRHLAVDDVSLTLNAGEMLCVVGESGSGKSMLANAVMGLLPYYMQASAGRILFKGQNLLEMSEAVLRNKRGQAVSMVFQEPMSALNPLMQVGEQIAEVMAVHGVGTAQSRASRVVELLEYVGLPEPHQLQHAYPFRLSGGQRQRVMIAMALALEPDILIADEPTTALDVTTQAQILDLICRIRAEKGMAVLFITHDFGVVADIADRVIVMEGGQIVEQGAAAQILNSPQHPYTKQLIAAVPRQNAKVSQPKNHESILLDVRNLHKVYRETGLLGTHTREVVAVDDVSLTLRKSETLGLVGESGSGKSTLGRCILKLAEIDSGEILLNGQDIAPMTEEVFRPLRKKVQMIFQDPFSSLNPRHTVGRIIMDGPLAHGASRSSAESKARELLSLVGLEPSSFERYPHEFSGGQRQRVGIARALALEPEILVADEAVSALDVSVQAQVLSLLQRLQRQLGIAVLFITHDLRIAAEICDRVAVMYRGKIVEQGQTAQVFGQPQHEYTQRLIAAIPGAAWDNL</sequence>
<dbReference type="Pfam" id="PF00005">
    <property type="entry name" value="ABC_tran"/>
    <property type="match status" value="2"/>
</dbReference>
<dbReference type="SMART" id="SM00382">
    <property type="entry name" value="AAA"/>
    <property type="match status" value="2"/>
</dbReference>
<organism evidence="7 8">
    <name type="scientific">Hohaiivirga grylli</name>
    <dbReference type="NCBI Taxonomy" id="3133970"/>
    <lineage>
        <taxon>Bacteria</taxon>
        <taxon>Pseudomonadati</taxon>
        <taxon>Pseudomonadota</taxon>
        <taxon>Alphaproteobacteria</taxon>
        <taxon>Hyphomicrobiales</taxon>
        <taxon>Methylobacteriaceae</taxon>
        <taxon>Hohaiivirga</taxon>
    </lineage>
</organism>
<dbReference type="PANTHER" id="PTHR43776">
    <property type="entry name" value="TRANSPORT ATP-BINDING PROTEIN"/>
    <property type="match status" value="1"/>
</dbReference>
<proteinExistence type="inferred from homology"/>
<dbReference type="NCBIfam" id="NF007739">
    <property type="entry name" value="PRK10419.1"/>
    <property type="match status" value="2"/>
</dbReference>
<dbReference type="CDD" id="cd03257">
    <property type="entry name" value="ABC_NikE_OppD_transporters"/>
    <property type="match status" value="2"/>
</dbReference>
<dbReference type="Proteomes" id="UP001418637">
    <property type="component" value="Unassembled WGS sequence"/>
</dbReference>
<keyword evidence="8" id="KW-1185">Reference proteome</keyword>
<comment type="subcellular location">
    <subcellularLocation>
        <location evidence="1">Cell inner membrane</location>
        <topology evidence="1">Peripheral membrane protein</topology>
    </subcellularLocation>
</comment>
<evidence type="ECO:0000313" key="8">
    <source>
        <dbReference type="Proteomes" id="UP001418637"/>
    </source>
</evidence>
<dbReference type="InterPro" id="IPR003593">
    <property type="entry name" value="AAA+_ATPase"/>
</dbReference>
<evidence type="ECO:0000256" key="2">
    <source>
        <dbReference type="ARBA" id="ARBA00005417"/>
    </source>
</evidence>
<evidence type="ECO:0000256" key="4">
    <source>
        <dbReference type="ARBA" id="ARBA00022741"/>
    </source>
</evidence>
<dbReference type="Pfam" id="PF08352">
    <property type="entry name" value="oligo_HPY"/>
    <property type="match status" value="2"/>
</dbReference>
<dbReference type="Gene3D" id="3.40.50.300">
    <property type="entry name" value="P-loop containing nucleotide triphosphate hydrolases"/>
    <property type="match status" value="2"/>
</dbReference>
<gene>
    <name evidence="7" type="ORF">WJT86_05720</name>
</gene>
<protein>
    <submittedName>
        <fullName evidence="7">ABC transporter ATP-binding protein</fullName>
    </submittedName>
</protein>
<evidence type="ECO:0000256" key="3">
    <source>
        <dbReference type="ARBA" id="ARBA00022448"/>
    </source>
</evidence>
<dbReference type="NCBIfam" id="NF008453">
    <property type="entry name" value="PRK11308.1"/>
    <property type="match status" value="2"/>
</dbReference>
<evidence type="ECO:0000256" key="1">
    <source>
        <dbReference type="ARBA" id="ARBA00004417"/>
    </source>
</evidence>
<comment type="similarity">
    <text evidence="2">Belongs to the ABC transporter superfamily.</text>
</comment>
<accession>A0ABV0BLY5</accession>
<feature type="domain" description="ABC transporter" evidence="6">
    <location>
        <begin position="279"/>
        <end position="527"/>
    </location>
</feature>
<dbReference type="SUPFAM" id="SSF52540">
    <property type="entry name" value="P-loop containing nucleoside triphosphate hydrolases"/>
    <property type="match status" value="2"/>
</dbReference>
<dbReference type="InterPro" id="IPR003439">
    <property type="entry name" value="ABC_transporter-like_ATP-bd"/>
</dbReference>
<dbReference type="InterPro" id="IPR017871">
    <property type="entry name" value="ABC_transporter-like_CS"/>
</dbReference>
<dbReference type="InterPro" id="IPR027417">
    <property type="entry name" value="P-loop_NTPase"/>
</dbReference>
<dbReference type="InterPro" id="IPR013563">
    <property type="entry name" value="Oligopep_ABC_C"/>
</dbReference>
<evidence type="ECO:0000256" key="5">
    <source>
        <dbReference type="ARBA" id="ARBA00022840"/>
    </source>
</evidence>
<comment type="caution">
    <text evidence="7">The sequence shown here is derived from an EMBL/GenBank/DDBJ whole genome shotgun (WGS) entry which is preliminary data.</text>
</comment>
<dbReference type="PROSITE" id="PS50893">
    <property type="entry name" value="ABC_TRANSPORTER_2"/>
    <property type="match status" value="2"/>
</dbReference>
<keyword evidence="4" id="KW-0547">Nucleotide-binding</keyword>
<dbReference type="PROSITE" id="PS00211">
    <property type="entry name" value="ABC_TRANSPORTER_1"/>
    <property type="match status" value="2"/>
</dbReference>
<dbReference type="EMBL" id="JBBYXI010000002">
    <property type="protein sequence ID" value="MEN3930560.1"/>
    <property type="molecule type" value="Genomic_DNA"/>
</dbReference>
<dbReference type="GO" id="GO:0005524">
    <property type="term" value="F:ATP binding"/>
    <property type="evidence" value="ECO:0007669"/>
    <property type="project" value="UniProtKB-KW"/>
</dbReference>
<evidence type="ECO:0000313" key="7">
    <source>
        <dbReference type="EMBL" id="MEN3930560.1"/>
    </source>
</evidence>
<dbReference type="RefSeq" id="WP_346336564.1">
    <property type="nucleotide sequence ID" value="NZ_JBBYXI010000002.1"/>
</dbReference>
<dbReference type="InterPro" id="IPR050319">
    <property type="entry name" value="ABC_transp_ATP-bind"/>
</dbReference>
<keyword evidence="3" id="KW-0813">Transport</keyword>
<reference evidence="7 8" key="1">
    <citation type="submission" date="2024-04" db="EMBL/GenBank/DDBJ databases">
        <title>A novel species isolated from cricket.</title>
        <authorList>
            <person name="Wang H.-C."/>
        </authorList>
    </citation>
    <scope>NUCLEOTIDE SEQUENCE [LARGE SCALE GENOMIC DNA]</scope>
    <source>
        <strain evidence="7 8">WL0021</strain>
    </source>
</reference>